<feature type="chain" id="PRO_5046988502" evidence="1">
    <location>
        <begin position="24"/>
        <end position="423"/>
    </location>
</feature>
<dbReference type="Pfam" id="PF01547">
    <property type="entry name" value="SBP_bac_1"/>
    <property type="match status" value="1"/>
</dbReference>
<reference evidence="3" key="1">
    <citation type="journal article" date="2019" name="Int. J. Syst. Evol. Microbiol.">
        <title>The Global Catalogue of Microorganisms (GCM) 10K type strain sequencing project: providing services to taxonomists for standard genome sequencing and annotation.</title>
        <authorList>
            <consortium name="The Broad Institute Genomics Platform"/>
            <consortium name="The Broad Institute Genome Sequencing Center for Infectious Disease"/>
            <person name="Wu L."/>
            <person name="Ma J."/>
        </authorList>
    </citation>
    <scope>NUCLEOTIDE SEQUENCE [LARGE SCALE GENOMIC DNA]</scope>
    <source>
        <strain evidence="3">CGMCC 4.7396</strain>
    </source>
</reference>
<dbReference type="RefSeq" id="WP_387969951.1">
    <property type="nucleotide sequence ID" value="NZ_JBHRWO010000004.1"/>
</dbReference>
<dbReference type="SUPFAM" id="SSF53850">
    <property type="entry name" value="Periplasmic binding protein-like II"/>
    <property type="match status" value="1"/>
</dbReference>
<keyword evidence="3" id="KW-1185">Reference proteome</keyword>
<gene>
    <name evidence="2" type="ORF">ACFO8M_02355</name>
</gene>
<accession>A0ABV7PVN3</accession>
<protein>
    <submittedName>
        <fullName evidence="2">Extracellular solute-binding protein</fullName>
    </submittedName>
</protein>
<dbReference type="InterPro" id="IPR050490">
    <property type="entry name" value="Bact_solute-bd_prot1"/>
</dbReference>
<dbReference type="Proteomes" id="UP001595712">
    <property type="component" value="Unassembled WGS sequence"/>
</dbReference>
<evidence type="ECO:0000313" key="2">
    <source>
        <dbReference type="EMBL" id="MFC3491329.1"/>
    </source>
</evidence>
<dbReference type="Gene3D" id="3.40.190.10">
    <property type="entry name" value="Periplasmic binding protein-like II"/>
    <property type="match status" value="1"/>
</dbReference>
<evidence type="ECO:0000313" key="3">
    <source>
        <dbReference type="Proteomes" id="UP001595712"/>
    </source>
</evidence>
<feature type="signal peptide" evidence="1">
    <location>
        <begin position="1"/>
        <end position="23"/>
    </location>
</feature>
<dbReference type="EMBL" id="JBHRWO010000004">
    <property type="protein sequence ID" value="MFC3491329.1"/>
    <property type="molecule type" value="Genomic_DNA"/>
</dbReference>
<keyword evidence="1" id="KW-0732">Signal</keyword>
<dbReference type="PANTHER" id="PTHR43649:SF12">
    <property type="entry name" value="DIACETYLCHITOBIOSE BINDING PROTEIN DASA"/>
    <property type="match status" value="1"/>
</dbReference>
<evidence type="ECO:0000256" key="1">
    <source>
        <dbReference type="SAM" id="SignalP"/>
    </source>
</evidence>
<dbReference type="PANTHER" id="PTHR43649">
    <property type="entry name" value="ARABINOSE-BINDING PROTEIN-RELATED"/>
    <property type="match status" value="1"/>
</dbReference>
<organism evidence="2 3">
    <name type="scientific">Glycomyces rhizosphaerae</name>
    <dbReference type="NCBI Taxonomy" id="2054422"/>
    <lineage>
        <taxon>Bacteria</taxon>
        <taxon>Bacillati</taxon>
        <taxon>Actinomycetota</taxon>
        <taxon>Actinomycetes</taxon>
        <taxon>Glycomycetales</taxon>
        <taxon>Glycomycetaceae</taxon>
        <taxon>Glycomyces</taxon>
    </lineage>
</organism>
<proteinExistence type="predicted"/>
<comment type="caution">
    <text evidence="2">The sequence shown here is derived from an EMBL/GenBank/DDBJ whole genome shotgun (WGS) entry which is preliminary data.</text>
</comment>
<dbReference type="PROSITE" id="PS51257">
    <property type="entry name" value="PROKAR_LIPOPROTEIN"/>
    <property type="match status" value="1"/>
</dbReference>
<sequence length="423" mass="44939">MISRTKRFSAAAAAAAIALTAAACSDGGGGGGGTTMEEENVDSITIWHTGDASQQPMIEAVGVLFEAEHDVKVEVEIVDWADAHTKFLTAIQSGDGPDIFTGGLSWGIEFGELGGLVDLRQYDTQNLEDNVIEGLWQSIESPGGELYGVPLNMTTYSMFYRSDILEAEGIAVPATWDEMDAAIIKLQAAGYETPFAATWEPIGWLDWFNYMHQAGGSLYSEDCSEITIDSPEVVEGTEYWAKRFSEQNVPTDQPDLGVGMSAGEYVFATGGSWNYDTLTVGFPELEGKWTSAPLPAGPANAGSFIGGNVIGVMGQSEAPGTSAAFIDMVYSDEGVAAMLATAAENNVLWLPPRTDKVMDTHLDDANKTTLTSIFETSVGPPNCSGWEPSSPDVQLALQSIVLDGVPVKEALAAAKTAMEANQK</sequence>
<dbReference type="InterPro" id="IPR006059">
    <property type="entry name" value="SBP"/>
</dbReference>
<name>A0ABV7PVN3_9ACTN</name>